<evidence type="ECO:0000313" key="3">
    <source>
        <dbReference type="EMBL" id="AKQ42632.2"/>
    </source>
</evidence>
<evidence type="ECO:0000259" key="2">
    <source>
        <dbReference type="Pfam" id="PF13739"/>
    </source>
</evidence>
<reference evidence="4" key="2">
    <citation type="submission" date="2015-04" db="EMBL/GenBank/DDBJ databases">
        <title>The complete genome sequence of Erythrobacter sp. s21-N3.</title>
        <authorList>
            <person name="Zhuang L."/>
            <person name="Liu Y."/>
            <person name="Shao Z."/>
        </authorList>
    </citation>
    <scope>NUCLEOTIDE SEQUENCE [LARGE SCALE GENOMIC DNA]</scope>
    <source>
        <strain evidence="4">s21-N3</strain>
    </source>
</reference>
<accession>A0A0H4VD38</accession>
<dbReference type="InterPro" id="IPR025303">
    <property type="entry name" value="PdaC"/>
</dbReference>
<dbReference type="KEGG" id="ery:CP97_12205"/>
<dbReference type="EMBL" id="CP011310">
    <property type="protein sequence ID" value="AKQ42632.2"/>
    <property type="molecule type" value="Genomic_DNA"/>
</dbReference>
<protein>
    <recommendedName>
        <fullName evidence="2">Deacetylase PdaC domain-containing protein</fullName>
    </recommendedName>
</protein>
<sequence length="241" mass="26551">MAPTPSKTTGGDPAPVVGGARQISEQTDTFVFEYSYPAEAGDLPALAAWLDRRLDRQRQNLAREASRGRDDARENGFPFNKYSSGTAWKTVADLPSWLSLSADLDSYRGGAHPNYGFDTIVWDKERDRALEPIAFFTSPAALDAALGERLCDALNAERAERRGERVEGNSTDPFEACIKPDETNLLLSSRSGRSFDRIGIQIAPYLAGPYAEGSYEFSFAVDAEILEIVRPEFRAAFTPED</sequence>
<feature type="domain" description="Deacetylase PdaC" evidence="2">
    <location>
        <begin position="23"/>
        <end position="115"/>
    </location>
</feature>
<keyword evidence="4" id="KW-1185">Reference proteome</keyword>
<evidence type="ECO:0000313" key="4">
    <source>
        <dbReference type="Proteomes" id="UP000059113"/>
    </source>
</evidence>
<feature type="region of interest" description="Disordered" evidence="1">
    <location>
        <begin position="1"/>
        <end position="22"/>
    </location>
</feature>
<dbReference type="Proteomes" id="UP000059113">
    <property type="component" value="Chromosome"/>
</dbReference>
<dbReference type="STRING" id="1648404.CP97_12205"/>
<dbReference type="RefSeq" id="WP_048886174.1">
    <property type="nucleotide sequence ID" value="NZ_CP011310.1"/>
</dbReference>
<dbReference type="Gene3D" id="3.30.565.40">
    <property type="entry name" value="Fervidobacterium nodosum Rt17-B1 like"/>
    <property type="match status" value="1"/>
</dbReference>
<gene>
    <name evidence="3" type="ORF">CP97_12205</name>
</gene>
<dbReference type="AlphaFoldDB" id="A0A0H4VD38"/>
<dbReference type="Pfam" id="PF13739">
    <property type="entry name" value="PdaC"/>
    <property type="match status" value="1"/>
</dbReference>
<name>A0A0H4VD38_9SPHN</name>
<reference evidence="3 4" key="1">
    <citation type="journal article" date="2015" name="Int. J. Syst. Evol. Microbiol.">
        <title>Erythrobacter atlanticus sp. nov., a bacterium from ocean sediment able to degrade polycyclic aromatic hydrocarbons.</title>
        <authorList>
            <person name="Zhuang L."/>
            <person name="Liu Y."/>
            <person name="Wang L."/>
            <person name="Wang W."/>
            <person name="Shao Z."/>
        </authorList>
    </citation>
    <scope>NUCLEOTIDE SEQUENCE [LARGE SCALE GENOMIC DNA]</scope>
    <source>
        <strain evidence="4">s21-N3</strain>
    </source>
</reference>
<organism evidence="3 4">
    <name type="scientific">Aurantiacibacter atlanticus</name>
    <dbReference type="NCBI Taxonomy" id="1648404"/>
    <lineage>
        <taxon>Bacteria</taxon>
        <taxon>Pseudomonadati</taxon>
        <taxon>Pseudomonadota</taxon>
        <taxon>Alphaproteobacteria</taxon>
        <taxon>Sphingomonadales</taxon>
        <taxon>Erythrobacteraceae</taxon>
        <taxon>Aurantiacibacter</taxon>
    </lineage>
</organism>
<proteinExistence type="predicted"/>
<evidence type="ECO:0000256" key="1">
    <source>
        <dbReference type="SAM" id="MobiDB-lite"/>
    </source>
</evidence>